<reference evidence="3" key="1">
    <citation type="journal article" date="2021" name="PeerJ">
        <title>Extensive microbial diversity within the chicken gut microbiome revealed by metagenomics and culture.</title>
        <authorList>
            <person name="Gilroy R."/>
            <person name="Ravi A."/>
            <person name="Getino M."/>
            <person name="Pursley I."/>
            <person name="Horton D.L."/>
            <person name="Alikhan N.F."/>
            <person name="Baker D."/>
            <person name="Gharbi K."/>
            <person name="Hall N."/>
            <person name="Watson M."/>
            <person name="Adriaenssens E.M."/>
            <person name="Foster-Nyarko E."/>
            <person name="Jarju S."/>
            <person name="Secka A."/>
            <person name="Antonio M."/>
            <person name="Oren A."/>
            <person name="Chaudhuri R.R."/>
            <person name="La Ragione R."/>
            <person name="Hildebrand F."/>
            <person name="Pallen M.J."/>
        </authorList>
    </citation>
    <scope>NUCLEOTIDE SEQUENCE</scope>
    <source>
        <strain evidence="3">3204</strain>
    </source>
</reference>
<evidence type="ECO:0000259" key="2">
    <source>
        <dbReference type="Pfam" id="PF03217"/>
    </source>
</evidence>
<dbReference type="Pfam" id="PF03217">
    <property type="entry name" value="SlpA"/>
    <property type="match status" value="2"/>
</dbReference>
<sequence>MKKSTSLLLSGILVSGMVLGTIVTPVTVNAATQATTQADQTVTNYVTFVNADGNTVRSSQALQGTKGQKITFAPDGYTSADSSKAVFGNNGDSKTVTVAKMISVKVNYVDQNGNLVNSETVNGGEGNDYKLTNLPAGCTWNNDAEQTINLVDGKEYNVPVTKKVSNTVIFKTADETEVGRTQIFGDKAGVKVSLTDAQLPEGYTTTSKDLTLQNEGNTQFVTVTKSATDGITPIKGVVKVNVTMAHLYDKDGKTLSRSLGKNSRWQTNNKMVLNGVTYYQVSTTEWLKASDIIVEGSTNTTPDKDNNATDTTAQKPDVKAVTTKDKGMAQLYDDNGKIIESLQLGPNTPWATDLMKTLNGEKMYRVATNEWVKVSEIK</sequence>
<evidence type="ECO:0000313" key="3">
    <source>
        <dbReference type="EMBL" id="HIY93885.1"/>
    </source>
</evidence>
<proteinExistence type="predicted"/>
<keyword evidence="1" id="KW-0732">Signal</keyword>
<dbReference type="EMBL" id="DXCM01000097">
    <property type="protein sequence ID" value="HIY93885.1"/>
    <property type="molecule type" value="Genomic_DNA"/>
</dbReference>
<feature type="chain" id="PRO_5038910784" evidence="1">
    <location>
        <begin position="31"/>
        <end position="378"/>
    </location>
</feature>
<dbReference type="InterPro" id="IPR024968">
    <property type="entry name" value="SlpA_C_lactobacillus"/>
</dbReference>
<reference evidence="3" key="2">
    <citation type="submission" date="2021-04" db="EMBL/GenBank/DDBJ databases">
        <authorList>
            <person name="Gilroy R."/>
        </authorList>
    </citation>
    <scope>NUCLEOTIDE SEQUENCE</scope>
    <source>
        <strain evidence="3">3204</strain>
    </source>
</reference>
<dbReference type="AlphaFoldDB" id="A0A9D2CPC0"/>
<feature type="domain" description="S-layer protein C-terminal" evidence="2">
    <location>
        <begin position="244"/>
        <end position="290"/>
    </location>
</feature>
<organism evidence="3 4">
    <name type="scientific">Candidatus Companilactobacillus pullicola</name>
    <dbReference type="NCBI Taxonomy" id="2838523"/>
    <lineage>
        <taxon>Bacteria</taxon>
        <taxon>Bacillati</taxon>
        <taxon>Bacillota</taxon>
        <taxon>Bacilli</taxon>
        <taxon>Lactobacillales</taxon>
        <taxon>Lactobacillaceae</taxon>
        <taxon>Companilactobacillus</taxon>
    </lineage>
</organism>
<accession>A0A9D2CPC0</accession>
<gene>
    <name evidence="3" type="ORF">H9820_13210</name>
</gene>
<feature type="signal peptide" evidence="1">
    <location>
        <begin position="1"/>
        <end position="30"/>
    </location>
</feature>
<evidence type="ECO:0000256" key="1">
    <source>
        <dbReference type="SAM" id="SignalP"/>
    </source>
</evidence>
<dbReference type="Proteomes" id="UP000824013">
    <property type="component" value="Unassembled WGS sequence"/>
</dbReference>
<feature type="domain" description="S-layer protein C-terminal" evidence="2">
    <location>
        <begin position="323"/>
        <end position="375"/>
    </location>
</feature>
<name>A0A9D2CPC0_9LACO</name>
<comment type="caution">
    <text evidence="3">The sequence shown here is derived from an EMBL/GenBank/DDBJ whole genome shotgun (WGS) entry which is preliminary data.</text>
</comment>
<protein>
    <submittedName>
        <fullName evidence="3">SLAP domain-containing protein</fullName>
    </submittedName>
</protein>
<evidence type="ECO:0000313" key="4">
    <source>
        <dbReference type="Proteomes" id="UP000824013"/>
    </source>
</evidence>